<dbReference type="Proteomes" id="UP000250266">
    <property type="component" value="Unassembled WGS sequence"/>
</dbReference>
<proteinExistence type="predicted"/>
<organism evidence="1 2">
    <name type="scientific">Lepidopterella palustris CBS 459.81</name>
    <dbReference type="NCBI Taxonomy" id="1314670"/>
    <lineage>
        <taxon>Eukaryota</taxon>
        <taxon>Fungi</taxon>
        <taxon>Dikarya</taxon>
        <taxon>Ascomycota</taxon>
        <taxon>Pezizomycotina</taxon>
        <taxon>Dothideomycetes</taxon>
        <taxon>Pleosporomycetidae</taxon>
        <taxon>Mytilinidiales</taxon>
        <taxon>Argynnaceae</taxon>
        <taxon>Lepidopterella</taxon>
    </lineage>
</organism>
<reference evidence="1 2" key="1">
    <citation type="journal article" date="2016" name="Nat. Commun.">
        <title>Ectomycorrhizal ecology is imprinted in the genome of the dominant symbiotic fungus Cenococcum geophilum.</title>
        <authorList>
            <consortium name="DOE Joint Genome Institute"/>
            <person name="Peter M."/>
            <person name="Kohler A."/>
            <person name="Ohm R.A."/>
            <person name="Kuo A."/>
            <person name="Krutzmann J."/>
            <person name="Morin E."/>
            <person name="Arend M."/>
            <person name="Barry K.W."/>
            <person name="Binder M."/>
            <person name="Choi C."/>
            <person name="Clum A."/>
            <person name="Copeland A."/>
            <person name="Grisel N."/>
            <person name="Haridas S."/>
            <person name="Kipfer T."/>
            <person name="LaButti K."/>
            <person name="Lindquist E."/>
            <person name="Lipzen A."/>
            <person name="Maire R."/>
            <person name="Meier B."/>
            <person name="Mihaltcheva S."/>
            <person name="Molinier V."/>
            <person name="Murat C."/>
            <person name="Poggeler S."/>
            <person name="Quandt C.A."/>
            <person name="Sperisen C."/>
            <person name="Tritt A."/>
            <person name="Tisserant E."/>
            <person name="Crous P.W."/>
            <person name="Henrissat B."/>
            <person name="Nehls U."/>
            <person name="Egli S."/>
            <person name="Spatafora J.W."/>
            <person name="Grigoriev I.V."/>
            <person name="Martin F.M."/>
        </authorList>
    </citation>
    <scope>NUCLEOTIDE SEQUENCE [LARGE SCALE GENOMIC DNA]</scope>
    <source>
        <strain evidence="1 2">CBS 459.81</strain>
    </source>
</reference>
<accession>A0A8E2E281</accession>
<dbReference type="AlphaFoldDB" id="A0A8E2E281"/>
<dbReference type="EMBL" id="KV745264">
    <property type="protein sequence ID" value="OCK75893.1"/>
    <property type="molecule type" value="Genomic_DNA"/>
</dbReference>
<dbReference type="OrthoDB" id="3960829at2759"/>
<gene>
    <name evidence="1" type="ORF">K432DRAFT_160088</name>
</gene>
<evidence type="ECO:0000313" key="2">
    <source>
        <dbReference type="Proteomes" id="UP000250266"/>
    </source>
</evidence>
<keyword evidence="2" id="KW-1185">Reference proteome</keyword>
<name>A0A8E2E281_9PEZI</name>
<sequence>MSSLNTEQRNYLSEAQFVETNGDFVVIGQESDPPCTLQTVRDEAPDKKVREQLPPKANINLDIYNKSNLIGDSLGLPIVRTPYDLFRQCPGATVMLRTQYCNRTAVITHNQAGESSLGNLGRVWKCLEGAKYERWTFADGSQVCSGSIPREGKIIFLDTGHAFRGNPDSQIFRFCIVQESVLNGGPNWGLSDIVAGTPIYRVRSFASAEEGKWYMFVDAANEGIGTIGAYVVVSEGSRVNGLHKKKIGKEEVWI</sequence>
<protein>
    <submittedName>
        <fullName evidence="1">Uncharacterized protein</fullName>
    </submittedName>
</protein>
<evidence type="ECO:0000313" key="1">
    <source>
        <dbReference type="EMBL" id="OCK75893.1"/>
    </source>
</evidence>